<proteinExistence type="predicted"/>
<sequence>MIEAAKSQGNLQLELDLKQRQSEIEEQGRRSCQ</sequence>
<feature type="region of interest" description="Disordered" evidence="1">
    <location>
        <begin position="1"/>
        <end position="33"/>
    </location>
</feature>
<dbReference type="EMBL" id="UOGB01000098">
    <property type="protein sequence ID" value="VAX18064.1"/>
    <property type="molecule type" value="Genomic_DNA"/>
</dbReference>
<reference evidence="2" key="1">
    <citation type="submission" date="2018-06" db="EMBL/GenBank/DDBJ databases">
        <authorList>
            <person name="Zhirakovskaya E."/>
        </authorList>
    </citation>
    <scope>NUCLEOTIDE SEQUENCE</scope>
</reference>
<evidence type="ECO:0000313" key="2">
    <source>
        <dbReference type="EMBL" id="VAX18064.1"/>
    </source>
</evidence>
<name>A0A3B1C224_9ZZZZ</name>
<organism evidence="2">
    <name type="scientific">hydrothermal vent metagenome</name>
    <dbReference type="NCBI Taxonomy" id="652676"/>
    <lineage>
        <taxon>unclassified sequences</taxon>
        <taxon>metagenomes</taxon>
        <taxon>ecological metagenomes</taxon>
    </lineage>
</organism>
<gene>
    <name evidence="2" type="ORF">MNBD_NITROSPINAE03-884</name>
</gene>
<feature type="compositionally biased region" description="Basic and acidic residues" evidence="1">
    <location>
        <begin position="15"/>
        <end position="33"/>
    </location>
</feature>
<protein>
    <submittedName>
        <fullName evidence="2">Uncharacterized protein</fullName>
    </submittedName>
</protein>
<accession>A0A3B1C224</accession>
<evidence type="ECO:0000256" key="1">
    <source>
        <dbReference type="SAM" id="MobiDB-lite"/>
    </source>
</evidence>
<dbReference type="AlphaFoldDB" id="A0A3B1C224"/>